<dbReference type="InterPro" id="IPR051459">
    <property type="entry name" value="Cytochrome_c-type_DH"/>
</dbReference>
<keyword evidence="8" id="KW-1185">Reference proteome</keyword>
<feature type="signal peptide" evidence="5">
    <location>
        <begin position="1"/>
        <end position="18"/>
    </location>
</feature>
<dbReference type="InterPro" id="IPR009056">
    <property type="entry name" value="Cyt_c-like_dom"/>
</dbReference>
<feature type="domain" description="Cytochrome c" evidence="6">
    <location>
        <begin position="16"/>
        <end position="109"/>
    </location>
</feature>
<sequence length="149" mass="15034">MAACAVAAGVALSGSAQAADGQQLYNANCSLCHQVSGAGVVGQFPPLKGRIAAIASTPEGKTYVMHVLLNGLSGMVKAGGNTYMGYMPSFGAQTDDNIAAILTYVASLSDVKPAPAFTADDVKSARGAMLAPAAILDERNKLNAAHPVP</sequence>
<organism evidence="7 8">
    <name type="scientific">Acetobacter conturbans</name>
    <dbReference type="NCBI Taxonomy" id="1737472"/>
    <lineage>
        <taxon>Bacteria</taxon>
        <taxon>Pseudomonadati</taxon>
        <taxon>Pseudomonadota</taxon>
        <taxon>Alphaproteobacteria</taxon>
        <taxon>Acetobacterales</taxon>
        <taxon>Acetobacteraceae</taxon>
        <taxon>Acetobacter</taxon>
    </lineage>
</organism>
<gene>
    <name evidence="7" type="ORF">GOB81_09820</name>
</gene>
<dbReference type="Gene3D" id="1.10.760.10">
    <property type="entry name" value="Cytochrome c-like domain"/>
    <property type="match status" value="1"/>
</dbReference>
<dbReference type="PANTHER" id="PTHR35008:SF4">
    <property type="entry name" value="BLL4482 PROTEIN"/>
    <property type="match status" value="1"/>
</dbReference>
<protein>
    <submittedName>
        <fullName evidence="7">C-type cytochrome</fullName>
    </submittedName>
</protein>
<proteinExistence type="predicted"/>
<comment type="caution">
    <text evidence="7">The sequence shown here is derived from an EMBL/GenBank/DDBJ whole genome shotgun (WGS) entry which is preliminary data.</text>
</comment>
<dbReference type="EMBL" id="WOSY01000008">
    <property type="protein sequence ID" value="NHN88928.1"/>
    <property type="molecule type" value="Genomic_DNA"/>
</dbReference>
<keyword evidence="2 4" id="KW-0479">Metal-binding</keyword>
<keyword evidence="1 4" id="KW-0349">Heme</keyword>
<dbReference type="PROSITE" id="PS51007">
    <property type="entry name" value="CYTC"/>
    <property type="match status" value="1"/>
</dbReference>
<dbReference type="SUPFAM" id="SSF46626">
    <property type="entry name" value="Cytochrome c"/>
    <property type="match status" value="1"/>
</dbReference>
<feature type="chain" id="PRO_5045931970" evidence="5">
    <location>
        <begin position="19"/>
        <end position="149"/>
    </location>
</feature>
<evidence type="ECO:0000256" key="2">
    <source>
        <dbReference type="ARBA" id="ARBA00022723"/>
    </source>
</evidence>
<dbReference type="PANTHER" id="PTHR35008">
    <property type="entry name" value="BLL4482 PROTEIN-RELATED"/>
    <property type="match status" value="1"/>
</dbReference>
<evidence type="ECO:0000256" key="4">
    <source>
        <dbReference type="PROSITE-ProRule" id="PRU00433"/>
    </source>
</evidence>
<evidence type="ECO:0000256" key="1">
    <source>
        <dbReference type="ARBA" id="ARBA00022617"/>
    </source>
</evidence>
<evidence type="ECO:0000259" key="6">
    <source>
        <dbReference type="PROSITE" id="PS51007"/>
    </source>
</evidence>
<dbReference type="Proteomes" id="UP000631653">
    <property type="component" value="Unassembled WGS sequence"/>
</dbReference>
<reference evidence="7 8" key="1">
    <citation type="journal article" date="2020" name="Int. J. Syst. Evol. Microbiol.">
        <title>Novel acetic acid bacteria from cider fermentations: Acetobacter conturbans sp. nov. and Acetobacter fallax sp. nov.</title>
        <authorList>
            <person name="Sombolestani A.S."/>
            <person name="Cleenwerck I."/>
            <person name="Cnockaert M."/>
            <person name="Borremans W."/>
            <person name="Wieme A.D."/>
            <person name="De Vuyst L."/>
            <person name="Vandamme P."/>
        </authorList>
    </citation>
    <scope>NUCLEOTIDE SEQUENCE [LARGE SCALE GENOMIC DNA]</scope>
    <source>
        <strain evidence="7 8">LMG 1627</strain>
    </source>
</reference>
<evidence type="ECO:0000256" key="3">
    <source>
        <dbReference type="ARBA" id="ARBA00023004"/>
    </source>
</evidence>
<dbReference type="Pfam" id="PF00034">
    <property type="entry name" value="Cytochrom_C"/>
    <property type="match status" value="1"/>
</dbReference>
<dbReference type="InterPro" id="IPR036909">
    <property type="entry name" value="Cyt_c-like_dom_sf"/>
</dbReference>
<evidence type="ECO:0000256" key="5">
    <source>
        <dbReference type="SAM" id="SignalP"/>
    </source>
</evidence>
<evidence type="ECO:0000313" key="8">
    <source>
        <dbReference type="Proteomes" id="UP000631653"/>
    </source>
</evidence>
<name>A0ABX0JZZ4_9PROT</name>
<accession>A0ABX0JZZ4</accession>
<evidence type="ECO:0000313" key="7">
    <source>
        <dbReference type="EMBL" id="NHN88928.1"/>
    </source>
</evidence>
<keyword evidence="5" id="KW-0732">Signal</keyword>
<keyword evidence="3 4" id="KW-0408">Iron</keyword>